<dbReference type="Proteomes" id="UP001528411">
    <property type="component" value="Unassembled WGS sequence"/>
</dbReference>
<gene>
    <name evidence="4" type="ORF">PN838_05640</name>
</gene>
<dbReference type="InterPro" id="IPR012341">
    <property type="entry name" value="6hp_glycosidase-like_sf"/>
</dbReference>
<dbReference type="Pfam" id="PF17167">
    <property type="entry name" value="Glyco_hydro_94"/>
    <property type="match status" value="1"/>
</dbReference>
<protein>
    <recommendedName>
        <fullName evidence="3">Glycosyl hydrolase 94 catalytic domain-containing protein</fullName>
    </recommendedName>
</protein>
<dbReference type="RefSeq" id="WP_272179990.1">
    <property type="nucleotide sequence ID" value="NZ_JAQOMS010000002.1"/>
</dbReference>
<dbReference type="InterPro" id="IPR008928">
    <property type="entry name" value="6-hairpin_glycosidase_sf"/>
</dbReference>
<comment type="caution">
    <text evidence="4">The sequence shown here is derived from an EMBL/GenBank/DDBJ whole genome shotgun (WGS) entry which is preliminary data.</text>
</comment>
<evidence type="ECO:0000313" key="4">
    <source>
        <dbReference type="EMBL" id="MDC2888349.1"/>
    </source>
</evidence>
<dbReference type="PANTHER" id="PTHR37469:SF2">
    <property type="entry name" value="CELLOBIONIC ACID PHOSPHORYLASE"/>
    <property type="match status" value="1"/>
</dbReference>
<evidence type="ECO:0000259" key="3">
    <source>
        <dbReference type="Pfam" id="PF17167"/>
    </source>
</evidence>
<evidence type="ECO:0000256" key="1">
    <source>
        <dbReference type="ARBA" id="ARBA00022676"/>
    </source>
</evidence>
<dbReference type="EMBL" id="JAQOMS010000002">
    <property type="protein sequence ID" value="MDC2888349.1"/>
    <property type="molecule type" value="Genomic_DNA"/>
</dbReference>
<dbReference type="InterPro" id="IPR033432">
    <property type="entry name" value="GH94_catalytic"/>
</dbReference>
<dbReference type="SUPFAM" id="SSF48208">
    <property type="entry name" value="Six-hairpin glycosidases"/>
    <property type="match status" value="1"/>
</dbReference>
<feature type="domain" description="Glycosyl hydrolase 94 catalytic" evidence="3">
    <location>
        <begin position="27"/>
        <end position="115"/>
    </location>
</feature>
<evidence type="ECO:0000256" key="2">
    <source>
        <dbReference type="ARBA" id="ARBA00022679"/>
    </source>
</evidence>
<proteinExistence type="predicted"/>
<dbReference type="Gene3D" id="1.50.10.10">
    <property type="match status" value="1"/>
</dbReference>
<keyword evidence="5" id="KW-1185">Reference proteome</keyword>
<accession>A0ABT5FB40</accession>
<keyword evidence="2" id="KW-0808">Transferase</keyword>
<sequence>MLLIIGSHVKAFYHGDVNRLSTDPQTRNYLQDAMGMIYLSPSVTRERLIFALTQQQANGELPDGILLTDEAELKYINQVPHADHNVWLSLVLLAYLEQTGDTSVLDEVVAYADKNPLALSQNTSKRHWIG</sequence>
<dbReference type="PANTHER" id="PTHR37469">
    <property type="entry name" value="CELLOBIONIC ACID PHOSPHORYLASE-RELATED"/>
    <property type="match status" value="1"/>
</dbReference>
<name>A0ABT5FB40_9GAMM</name>
<organism evidence="4 5">
    <name type="scientific">Psychrosphaera algicola</name>
    <dbReference type="NCBI Taxonomy" id="3023714"/>
    <lineage>
        <taxon>Bacteria</taxon>
        <taxon>Pseudomonadati</taxon>
        <taxon>Pseudomonadota</taxon>
        <taxon>Gammaproteobacteria</taxon>
        <taxon>Alteromonadales</taxon>
        <taxon>Pseudoalteromonadaceae</taxon>
        <taxon>Psychrosphaera</taxon>
    </lineage>
</organism>
<reference evidence="4 5" key="1">
    <citation type="submission" date="2023-01" db="EMBL/GenBank/DDBJ databases">
        <title>Psychrosphaera sp. nov., isolated from marine algae.</title>
        <authorList>
            <person name="Bayburt H."/>
            <person name="Choi B.J."/>
            <person name="Kim J.M."/>
            <person name="Choi D.G."/>
            <person name="Jeon C.O."/>
        </authorList>
    </citation>
    <scope>NUCLEOTIDE SEQUENCE [LARGE SCALE GENOMIC DNA]</scope>
    <source>
        <strain evidence="4 5">G1-22</strain>
    </source>
</reference>
<keyword evidence="1" id="KW-0328">Glycosyltransferase</keyword>
<dbReference type="InterPro" id="IPR052047">
    <property type="entry name" value="GH94_Enzymes"/>
</dbReference>
<evidence type="ECO:0000313" key="5">
    <source>
        <dbReference type="Proteomes" id="UP001528411"/>
    </source>
</evidence>